<evidence type="ECO:0000313" key="7">
    <source>
        <dbReference type="EMBL" id="MCC2199479.1"/>
    </source>
</evidence>
<gene>
    <name evidence="7" type="ORF">LKD23_06885</name>
</gene>
<dbReference type="Proteomes" id="UP001430637">
    <property type="component" value="Unassembled WGS sequence"/>
</dbReference>
<keyword evidence="4 5" id="KW-0472">Membrane</keyword>
<feature type="transmembrane region" description="Helical" evidence="5">
    <location>
        <begin position="232"/>
        <end position="254"/>
    </location>
</feature>
<evidence type="ECO:0000256" key="5">
    <source>
        <dbReference type="SAM" id="Phobius"/>
    </source>
</evidence>
<dbReference type="GO" id="GO:0016874">
    <property type="term" value="F:ligase activity"/>
    <property type="evidence" value="ECO:0007669"/>
    <property type="project" value="UniProtKB-KW"/>
</dbReference>
<dbReference type="InterPro" id="IPR051533">
    <property type="entry name" value="WaaL-like"/>
</dbReference>
<dbReference type="PANTHER" id="PTHR37422:SF13">
    <property type="entry name" value="LIPOPOLYSACCHARIDE BIOSYNTHESIS PROTEIN PA4999-RELATED"/>
    <property type="match status" value="1"/>
</dbReference>
<organism evidence="7 8">
    <name type="scientific">Faecalibacterium butyricigenerans</name>
    <dbReference type="NCBI Taxonomy" id="1851427"/>
    <lineage>
        <taxon>Bacteria</taxon>
        <taxon>Bacillati</taxon>
        <taxon>Bacillota</taxon>
        <taxon>Clostridia</taxon>
        <taxon>Eubacteriales</taxon>
        <taxon>Oscillospiraceae</taxon>
        <taxon>Faecalibacterium</taxon>
    </lineage>
</organism>
<accession>A0ABS8F8B6</accession>
<reference evidence="7" key="1">
    <citation type="submission" date="2021-10" db="EMBL/GenBank/DDBJ databases">
        <title>Anaerobic single-cell dispensing facilitates the cultivation of human gut bacteria.</title>
        <authorList>
            <person name="Afrizal A."/>
        </authorList>
    </citation>
    <scope>NUCLEOTIDE SEQUENCE</scope>
    <source>
        <strain evidence="7">CLA-AA-H233</strain>
    </source>
</reference>
<dbReference type="Pfam" id="PF04932">
    <property type="entry name" value="Wzy_C"/>
    <property type="match status" value="1"/>
</dbReference>
<feature type="transmembrane region" description="Helical" evidence="5">
    <location>
        <begin position="80"/>
        <end position="98"/>
    </location>
</feature>
<evidence type="ECO:0000256" key="3">
    <source>
        <dbReference type="ARBA" id="ARBA00022989"/>
    </source>
</evidence>
<protein>
    <submittedName>
        <fullName evidence="7">O-antigen ligase family protein</fullName>
    </submittedName>
</protein>
<evidence type="ECO:0000259" key="6">
    <source>
        <dbReference type="Pfam" id="PF04932"/>
    </source>
</evidence>
<evidence type="ECO:0000256" key="4">
    <source>
        <dbReference type="ARBA" id="ARBA00023136"/>
    </source>
</evidence>
<feature type="transmembrane region" description="Helical" evidence="5">
    <location>
        <begin position="318"/>
        <end position="337"/>
    </location>
</feature>
<keyword evidence="8" id="KW-1185">Reference proteome</keyword>
<evidence type="ECO:0000313" key="8">
    <source>
        <dbReference type="Proteomes" id="UP001430637"/>
    </source>
</evidence>
<feature type="transmembrane region" description="Helical" evidence="5">
    <location>
        <begin position="358"/>
        <end position="381"/>
    </location>
</feature>
<feature type="transmembrane region" description="Helical" evidence="5">
    <location>
        <begin position="183"/>
        <end position="199"/>
    </location>
</feature>
<dbReference type="PANTHER" id="PTHR37422">
    <property type="entry name" value="TEICHURONIC ACID BIOSYNTHESIS PROTEIN TUAE"/>
    <property type="match status" value="1"/>
</dbReference>
<dbReference type="RefSeq" id="WP_227621002.1">
    <property type="nucleotide sequence ID" value="NZ_JAJEQL010000013.1"/>
</dbReference>
<feature type="domain" description="O-antigen ligase-related" evidence="6">
    <location>
        <begin position="189"/>
        <end position="329"/>
    </location>
</feature>
<evidence type="ECO:0000256" key="1">
    <source>
        <dbReference type="ARBA" id="ARBA00004141"/>
    </source>
</evidence>
<name>A0ABS8F8B6_9FIRM</name>
<feature type="transmembrane region" description="Helical" evidence="5">
    <location>
        <begin position="161"/>
        <end position="176"/>
    </location>
</feature>
<keyword evidence="2 5" id="KW-0812">Transmembrane</keyword>
<feature type="transmembrane region" description="Helical" evidence="5">
    <location>
        <begin position="9"/>
        <end position="25"/>
    </location>
</feature>
<comment type="caution">
    <text evidence="7">The sequence shown here is derived from an EMBL/GenBank/DDBJ whole genome shotgun (WGS) entry which is preliminary data.</text>
</comment>
<dbReference type="EMBL" id="JAJEQL010000013">
    <property type="protein sequence ID" value="MCC2199479.1"/>
    <property type="molecule type" value="Genomic_DNA"/>
</dbReference>
<comment type="subcellular location">
    <subcellularLocation>
        <location evidence="1">Membrane</location>
        <topology evidence="1">Multi-pass membrane protein</topology>
    </subcellularLocation>
</comment>
<evidence type="ECO:0000256" key="2">
    <source>
        <dbReference type="ARBA" id="ARBA00022692"/>
    </source>
</evidence>
<keyword evidence="7" id="KW-0436">Ligase</keyword>
<dbReference type="InterPro" id="IPR007016">
    <property type="entry name" value="O-antigen_ligase-rel_domated"/>
</dbReference>
<feature type="transmembrane region" description="Helical" evidence="5">
    <location>
        <begin position="55"/>
        <end position="74"/>
    </location>
</feature>
<sequence>MNLKVSKRGIWLVIYAAVMLVPTYFESSFTNLLDNAFFIWAMLIVLRNRIIPNRFICAFSLYYIYLTVITFISGTDMADIHLIISVAKMVVFLCVLDFQINYSARIAINGLLFVVGVYIILDFISIVLYPDGLYQSVTVWNEWTSTSAAQWILGNKNNRCYWYFIAIILSVWKLALEKNRGNRVIIYAICSISLLAMIGTKSSTSTIATIVAIIAAWYGMRNTSKNLARINAWGVMLAYCSVQILIFMGSLPFISSIVVKLFGKDLTFSGRTKIWIQMPVLIAQKPIWGWGQLSGSTVGSILGNKFFTSAHNQWLNTLFQGGVILFLLVALIIIWLANSTRKFEKNIGNMKLLMLLSIMIDMMFESILSVFATWIFLYIIYKYPETTKENEG</sequence>
<keyword evidence="3 5" id="KW-1133">Transmembrane helix</keyword>
<proteinExistence type="predicted"/>
<feature type="transmembrane region" description="Helical" evidence="5">
    <location>
        <begin position="110"/>
        <end position="129"/>
    </location>
</feature>